<dbReference type="RefSeq" id="WP_204917100.1">
    <property type="nucleotide sequence ID" value="NZ_BAAAQP010000002.1"/>
</dbReference>
<feature type="transmembrane region" description="Helical" evidence="2">
    <location>
        <begin position="176"/>
        <end position="195"/>
    </location>
</feature>
<keyword evidence="2" id="KW-1133">Transmembrane helix</keyword>
<gene>
    <name evidence="3" type="ORF">JOE57_001497</name>
</gene>
<name>A0ABS2RHW0_9ACTN</name>
<feature type="transmembrane region" description="Helical" evidence="2">
    <location>
        <begin position="126"/>
        <end position="146"/>
    </location>
</feature>
<reference evidence="3 4" key="1">
    <citation type="submission" date="2021-01" db="EMBL/GenBank/DDBJ databases">
        <title>Sequencing the genomes of 1000 actinobacteria strains.</title>
        <authorList>
            <person name="Klenk H.-P."/>
        </authorList>
    </citation>
    <scope>NUCLEOTIDE SEQUENCE [LARGE SCALE GENOMIC DNA]</scope>
    <source>
        <strain evidence="3 4">DSM 18662</strain>
    </source>
</reference>
<evidence type="ECO:0000313" key="3">
    <source>
        <dbReference type="EMBL" id="MBM7798576.1"/>
    </source>
</evidence>
<keyword evidence="2" id="KW-0812">Transmembrane</keyword>
<accession>A0ABS2RHW0</accession>
<organism evidence="3 4">
    <name type="scientific">Microlunatus panaciterrae</name>
    <dbReference type="NCBI Taxonomy" id="400768"/>
    <lineage>
        <taxon>Bacteria</taxon>
        <taxon>Bacillati</taxon>
        <taxon>Actinomycetota</taxon>
        <taxon>Actinomycetes</taxon>
        <taxon>Propionibacteriales</taxon>
        <taxon>Propionibacteriaceae</taxon>
        <taxon>Microlunatus</taxon>
    </lineage>
</organism>
<keyword evidence="2" id="KW-0472">Membrane</keyword>
<comment type="caution">
    <text evidence="3">The sequence shown here is derived from an EMBL/GenBank/DDBJ whole genome shotgun (WGS) entry which is preliminary data.</text>
</comment>
<keyword evidence="4" id="KW-1185">Reference proteome</keyword>
<feature type="transmembrane region" description="Helical" evidence="2">
    <location>
        <begin position="153"/>
        <end position="170"/>
    </location>
</feature>
<dbReference type="EMBL" id="JAFBCF010000001">
    <property type="protein sequence ID" value="MBM7798576.1"/>
    <property type="molecule type" value="Genomic_DNA"/>
</dbReference>
<dbReference type="Proteomes" id="UP000704762">
    <property type="component" value="Unassembled WGS sequence"/>
</dbReference>
<evidence type="ECO:0000256" key="1">
    <source>
        <dbReference type="SAM" id="MobiDB-lite"/>
    </source>
</evidence>
<proteinExistence type="predicted"/>
<protein>
    <recommendedName>
        <fullName evidence="5">Integral membrane protein</fullName>
    </recommendedName>
</protein>
<evidence type="ECO:0008006" key="5">
    <source>
        <dbReference type="Google" id="ProtNLM"/>
    </source>
</evidence>
<feature type="region of interest" description="Disordered" evidence="1">
    <location>
        <begin position="1"/>
        <end position="67"/>
    </location>
</feature>
<evidence type="ECO:0000256" key="2">
    <source>
        <dbReference type="SAM" id="Phobius"/>
    </source>
</evidence>
<sequence length="207" mass="22697">MSQPPNQGYPPEFRPPVPYGGYSGQPMGYGRPSDPPTQVLPYHGAPLPPPFAPAAARPTPQPPPRPGGVTVAATMAVTASMQWLVVLSFAWLVAAVGADQLDTSDQVQGAFFHIMNRFHLRMIEGLAWPLYGFPLAATVVGLMVLARRAAHRIAFSVAGLAALVWSAWWLHQDLRWWVPLAGYVGLCLLLVWTPAATRWYDWRPQHG</sequence>
<evidence type="ECO:0000313" key="4">
    <source>
        <dbReference type="Proteomes" id="UP000704762"/>
    </source>
</evidence>